<evidence type="ECO:0000256" key="3">
    <source>
        <dbReference type="RuleBase" id="RU004019"/>
    </source>
</evidence>
<evidence type="ECO:0000256" key="4">
    <source>
        <dbReference type="SAM" id="MobiDB-lite"/>
    </source>
</evidence>
<accession>A0A6F9DCL6</accession>
<dbReference type="InterPro" id="IPR013761">
    <property type="entry name" value="SAM/pointed_sf"/>
</dbReference>
<proteinExistence type="evidence at transcript level"/>
<dbReference type="Gene3D" id="3.10.20.90">
    <property type="entry name" value="Phosphatidylinositol 3-kinase Catalytic Subunit, Chain A, domain 1"/>
    <property type="match status" value="1"/>
</dbReference>
<evidence type="ECO:0000259" key="5">
    <source>
        <dbReference type="PROSITE" id="PS50061"/>
    </source>
</evidence>
<feature type="region of interest" description="Disordered" evidence="4">
    <location>
        <begin position="209"/>
        <end position="246"/>
    </location>
</feature>
<evidence type="ECO:0000313" key="7">
    <source>
        <dbReference type="EMBL" id="CAB3247972.1"/>
    </source>
</evidence>
<dbReference type="InterPro" id="IPR000418">
    <property type="entry name" value="Ets_dom"/>
</dbReference>
<sequence>MEKNILQSSEDAVIVQEIDTKVPLSILRETVGRRLCKSDLSKHDICIQDSALDPQLSLVDHGVGVTGNVELSIQVQTNDTNPKLVIVDINKPIENDSPACSISTAHRVNRRKRKYTLPEKSVGSNTKESELGIPGNPMIWTKSQVNQWMVWVAKEFEFDTSIIKDYKVNGKVLCAMSQSDFVEQFPYGNILWSHLQLLKKLVKSDTASTTSSSVIGQTPSGSVPTMPMTSRRAYNRNSPGNRSGNNGQTQLWQFLLEMLTDADCINYIRWVGDEGEFKLLNPEMVAQKWGERKNKPAMNYEKLSRSLRYYYDGDMISKVPGKRFVYKFVRNLRQLVGYEAVELNKLVMECAEKRRKLVEVQSVEEYLHTPDSKEVTLTLTTG</sequence>
<dbReference type="Pfam" id="PF00178">
    <property type="entry name" value="Ets"/>
    <property type="match status" value="1"/>
</dbReference>
<dbReference type="PROSITE" id="PS00346">
    <property type="entry name" value="ETS_DOMAIN_2"/>
    <property type="match status" value="1"/>
</dbReference>
<dbReference type="PROSITE" id="PS51433">
    <property type="entry name" value="PNT"/>
    <property type="match status" value="1"/>
</dbReference>
<dbReference type="SUPFAM" id="SSF46785">
    <property type="entry name" value="Winged helix' DNA-binding domain"/>
    <property type="match status" value="1"/>
</dbReference>
<dbReference type="Pfam" id="PF11620">
    <property type="entry name" value="GABP-alpha"/>
    <property type="match status" value="1"/>
</dbReference>
<dbReference type="Pfam" id="PF02198">
    <property type="entry name" value="SAM_PNT"/>
    <property type="match status" value="1"/>
</dbReference>
<dbReference type="Gene3D" id="1.10.150.50">
    <property type="entry name" value="Transcription Factor, Ets-1"/>
    <property type="match status" value="1"/>
</dbReference>
<dbReference type="InterPro" id="IPR046328">
    <property type="entry name" value="ETS_fam"/>
</dbReference>
<dbReference type="InterPro" id="IPR024668">
    <property type="entry name" value="GABP_asu_N"/>
</dbReference>
<dbReference type="InterPro" id="IPR036388">
    <property type="entry name" value="WH-like_DNA-bd_sf"/>
</dbReference>
<feature type="compositionally biased region" description="Polar residues" evidence="4">
    <location>
        <begin position="209"/>
        <end position="223"/>
    </location>
</feature>
<evidence type="ECO:0000259" key="6">
    <source>
        <dbReference type="PROSITE" id="PS51433"/>
    </source>
</evidence>
<comment type="similarity">
    <text evidence="1 3">Belongs to the ETS family.</text>
</comment>
<dbReference type="GO" id="GO:0000981">
    <property type="term" value="F:DNA-binding transcription factor activity, RNA polymerase II-specific"/>
    <property type="evidence" value="ECO:0007669"/>
    <property type="project" value="TreeGrafter"/>
</dbReference>
<dbReference type="SMART" id="SM00251">
    <property type="entry name" value="SAM_PNT"/>
    <property type="match status" value="1"/>
</dbReference>
<feature type="domain" description="PNT" evidence="6">
    <location>
        <begin position="119"/>
        <end position="202"/>
    </location>
</feature>
<dbReference type="GO" id="GO:0005634">
    <property type="term" value="C:nucleus"/>
    <property type="evidence" value="ECO:0007669"/>
    <property type="project" value="UniProtKB-SubCell"/>
</dbReference>
<dbReference type="PANTHER" id="PTHR11849:SF195">
    <property type="entry name" value="GA-BINDING PROTEIN ALPHA CHAIN"/>
    <property type="match status" value="1"/>
</dbReference>
<dbReference type="Gene3D" id="1.10.10.10">
    <property type="entry name" value="Winged helix-like DNA-binding domain superfamily/Winged helix DNA-binding domain"/>
    <property type="match status" value="1"/>
</dbReference>
<dbReference type="PRINTS" id="PR00454">
    <property type="entry name" value="ETSDOMAIN"/>
</dbReference>
<organism evidence="7">
    <name type="scientific">Phallusia mammillata</name>
    <dbReference type="NCBI Taxonomy" id="59560"/>
    <lineage>
        <taxon>Eukaryota</taxon>
        <taxon>Metazoa</taxon>
        <taxon>Chordata</taxon>
        <taxon>Tunicata</taxon>
        <taxon>Ascidiacea</taxon>
        <taxon>Phlebobranchia</taxon>
        <taxon>Ascidiidae</taxon>
        <taxon>Phallusia</taxon>
    </lineage>
</organism>
<evidence type="ECO:0000256" key="2">
    <source>
        <dbReference type="ARBA" id="ARBA00023125"/>
    </source>
</evidence>
<reference evidence="7" key="1">
    <citation type="submission" date="2020-04" db="EMBL/GenBank/DDBJ databases">
        <authorList>
            <person name="Neveu A P."/>
        </authorList>
    </citation>
    <scope>NUCLEOTIDE SEQUENCE</scope>
    <source>
        <tissue evidence="7">Whole embryo</tissue>
    </source>
</reference>
<dbReference type="InterPro" id="IPR036390">
    <property type="entry name" value="WH_DNA-bd_sf"/>
</dbReference>
<protein>
    <submittedName>
        <fullName evidence="7">GABPalpha GA repeat binding protein alpha homolog</fullName>
    </submittedName>
</protein>
<dbReference type="SMART" id="SM00413">
    <property type="entry name" value="ETS"/>
    <property type="match status" value="1"/>
</dbReference>
<dbReference type="SUPFAM" id="SSF47769">
    <property type="entry name" value="SAM/Pointed domain"/>
    <property type="match status" value="1"/>
</dbReference>
<name>A0A6F9DCL6_9ASCI</name>
<dbReference type="AlphaFoldDB" id="A0A6F9DCL6"/>
<evidence type="ECO:0000256" key="1">
    <source>
        <dbReference type="ARBA" id="ARBA00005562"/>
    </source>
</evidence>
<dbReference type="EMBL" id="LR785332">
    <property type="protein sequence ID" value="CAB3247972.1"/>
    <property type="molecule type" value="mRNA"/>
</dbReference>
<dbReference type="PROSITE" id="PS50061">
    <property type="entry name" value="ETS_DOMAIN_3"/>
    <property type="match status" value="1"/>
</dbReference>
<dbReference type="FunFam" id="1.10.10.10:FF:000200">
    <property type="entry name" value="GA-binding protein alpha chain, putative"/>
    <property type="match status" value="1"/>
</dbReference>
<keyword evidence="2 3" id="KW-0238">DNA-binding</keyword>
<dbReference type="PANTHER" id="PTHR11849">
    <property type="entry name" value="ETS"/>
    <property type="match status" value="1"/>
</dbReference>
<keyword evidence="3" id="KW-0539">Nucleus</keyword>
<dbReference type="GO" id="GO:0043565">
    <property type="term" value="F:sequence-specific DNA binding"/>
    <property type="evidence" value="ECO:0007669"/>
    <property type="project" value="InterPro"/>
</dbReference>
<dbReference type="InterPro" id="IPR003118">
    <property type="entry name" value="Pointed_dom"/>
</dbReference>
<gene>
    <name evidence="7" type="primary">Gabpa</name>
</gene>
<dbReference type="GO" id="GO:0030154">
    <property type="term" value="P:cell differentiation"/>
    <property type="evidence" value="ECO:0007669"/>
    <property type="project" value="TreeGrafter"/>
</dbReference>
<feature type="compositionally biased region" description="Low complexity" evidence="4">
    <location>
        <begin position="235"/>
        <end position="246"/>
    </location>
</feature>
<feature type="domain" description="ETS" evidence="5">
    <location>
        <begin position="249"/>
        <end position="329"/>
    </location>
</feature>
<comment type="subcellular location">
    <subcellularLocation>
        <location evidence="3">Nucleus</location>
    </subcellularLocation>
</comment>